<dbReference type="InterPro" id="IPR013849">
    <property type="entry name" value="DNA_helicase_Holl-junc_RuvA_I"/>
</dbReference>
<gene>
    <name evidence="6" type="primary">ruvA</name>
    <name evidence="8" type="ORF">P0082_05070</name>
</gene>
<feature type="domain" description="Helix-hairpin-helix DNA-binding motif class 1" evidence="7">
    <location>
        <begin position="136"/>
        <end position="155"/>
    </location>
</feature>
<keyword evidence="2 6" id="KW-0227">DNA damage</keyword>
<evidence type="ECO:0000256" key="4">
    <source>
        <dbReference type="ARBA" id="ARBA00023172"/>
    </source>
</evidence>
<protein>
    <recommendedName>
        <fullName evidence="6">Holliday junction branch migration complex subunit RuvA</fullName>
    </recommendedName>
</protein>
<comment type="similarity">
    <text evidence="6">Belongs to the RuvA family.</text>
</comment>
<comment type="caution">
    <text evidence="6">Lacks conserved residue(s) required for the propagation of feature annotation.</text>
</comment>
<dbReference type="Pfam" id="PF01330">
    <property type="entry name" value="RuvA_N"/>
    <property type="match status" value="1"/>
</dbReference>
<evidence type="ECO:0000313" key="8">
    <source>
        <dbReference type="EMBL" id="WGK70234.1"/>
    </source>
</evidence>
<dbReference type="SUPFAM" id="SSF50249">
    <property type="entry name" value="Nucleic acid-binding proteins"/>
    <property type="match status" value="1"/>
</dbReference>
<proteinExistence type="inferred from homology"/>
<evidence type="ECO:0000313" key="9">
    <source>
        <dbReference type="Proteomes" id="UP001228690"/>
    </source>
</evidence>
<keyword evidence="4 6" id="KW-0233">DNA recombination</keyword>
<evidence type="ECO:0000256" key="2">
    <source>
        <dbReference type="ARBA" id="ARBA00022763"/>
    </source>
</evidence>
<dbReference type="GO" id="GO:0003678">
    <property type="term" value="F:DNA helicase activity"/>
    <property type="evidence" value="ECO:0007669"/>
    <property type="project" value="UniProtKB-EC"/>
</dbReference>
<comment type="subunit">
    <text evidence="6">Homotetramer. Forms an RuvA(8)-RuvB(12)-Holliday junction (HJ) complex. HJ DNA is sandwiched between 2 RuvA tetramers; dsDNA enters through RuvA and exits via RuvB. An RuvB hexamer assembles on each DNA strand where it exits the tetramer. Each RuvB hexamer is contacted by two RuvA subunits (via domain III) on 2 adjacent RuvB subunits; this complex drives branch migration. In the full resolvosome a probable DNA-RuvA(4)-RuvB(12)-RuvC(2) complex forms which resolves the HJ.</text>
</comment>
<dbReference type="InterPro" id="IPR000085">
    <property type="entry name" value="RuvA"/>
</dbReference>
<dbReference type="InterPro" id="IPR010994">
    <property type="entry name" value="RuvA_2-like"/>
</dbReference>
<name>A0ABY8MJT8_9SPIO</name>
<dbReference type="Pfam" id="PF14520">
    <property type="entry name" value="HHH_5"/>
    <property type="match status" value="1"/>
</dbReference>
<reference evidence="8 9" key="1">
    <citation type="submission" date="2023-04" db="EMBL/GenBank/DDBJ databases">
        <title>Spirochaete genome identified in red abalone sample constitutes a novel genus.</title>
        <authorList>
            <person name="Sharma S.P."/>
            <person name="Purcell C.M."/>
            <person name="Hyde J.R."/>
            <person name="Severin A.J."/>
        </authorList>
    </citation>
    <scope>NUCLEOTIDE SEQUENCE [LARGE SCALE GENOMIC DNA]</scope>
    <source>
        <strain evidence="8 9">SP-2023</strain>
    </source>
</reference>
<comment type="domain">
    <text evidence="6">Has three domains with a flexible linker between the domains II and III and assumes an 'L' shape. Domain III is highly mobile and contacts RuvB.</text>
</comment>
<keyword evidence="8" id="KW-0067">ATP-binding</keyword>
<keyword evidence="1 6" id="KW-0963">Cytoplasm</keyword>
<dbReference type="InterPro" id="IPR012340">
    <property type="entry name" value="NA-bd_OB-fold"/>
</dbReference>
<comment type="function">
    <text evidence="6">The RuvA-RuvB-RuvC complex processes Holliday junction (HJ) DNA during genetic recombination and DNA repair, while the RuvA-RuvB complex plays an important role in the rescue of blocked DNA replication forks via replication fork reversal (RFR). RuvA specifically binds to HJ cruciform DNA, conferring on it an open structure. The RuvB hexamer acts as an ATP-dependent pump, pulling dsDNA into and through the RuvAB complex. HJ branch migration allows RuvC to scan DNA until it finds its consensus sequence, where it cleaves and resolves the cruciform DNA.</text>
</comment>
<dbReference type="Proteomes" id="UP001228690">
    <property type="component" value="Chromosome"/>
</dbReference>
<dbReference type="GO" id="GO:0016787">
    <property type="term" value="F:hydrolase activity"/>
    <property type="evidence" value="ECO:0007669"/>
    <property type="project" value="UniProtKB-KW"/>
</dbReference>
<dbReference type="EMBL" id="CP123443">
    <property type="protein sequence ID" value="WGK70234.1"/>
    <property type="molecule type" value="Genomic_DNA"/>
</dbReference>
<evidence type="ECO:0000256" key="3">
    <source>
        <dbReference type="ARBA" id="ARBA00023125"/>
    </source>
</evidence>
<keyword evidence="3 6" id="KW-0238">DNA-binding</keyword>
<dbReference type="InterPro" id="IPR003583">
    <property type="entry name" value="Hlx-hairpin-Hlx_DNA-bd_motif"/>
</dbReference>
<dbReference type="HAMAP" id="MF_00031">
    <property type="entry name" value="DNA_HJ_migration_RuvA"/>
    <property type="match status" value="1"/>
</dbReference>
<dbReference type="RefSeq" id="WP_326928442.1">
    <property type="nucleotide sequence ID" value="NZ_CP123443.1"/>
</dbReference>
<dbReference type="SMART" id="SM00278">
    <property type="entry name" value="HhH1"/>
    <property type="match status" value="2"/>
</dbReference>
<keyword evidence="5 6" id="KW-0234">DNA repair</keyword>
<sequence>MTTTEGFGTLERFRNIEDRSDIPLNIMVLNSIKGILTEKQVSGYACCEVNGVEWLLAMSDQSLAWLPGIGAEVRIYTQLKVSENSIALYGFAGRAERSLFEALISVPGIGPKVALAMLSKAGTEDIAACIIQGDVKGLSRLPGLGSKTAQKLILQLGDKLEKQLLLAGSSLSAASGSEAGKEPTVGTPGLKGVGLHDYLRRRQEYRDLLSALVSMGYEEKRSGDVLDELFAMWQEDGQAGEESDLPSEGERLRQAIVRLGTWHTSGNSVV</sequence>
<comment type="subcellular location">
    <subcellularLocation>
        <location evidence="6">Cytoplasm</location>
    </subcellularLocation>
</comment>
<keyword evidence="8" id="KW-0547">Nucleotide-binding</keyword>
<dbReference type="Gene3D" id="2.40.50.140">
    <property type="entry name" value="Nucleic acid-binding proteins"/>
    <property type="match status" value="1"/>
</dbReference>
<keyword evidence="8" id="KW-0347">Helicase</keyword>
<dbReference type="Gene3D" id="1.10.150.20">
    <property type="entry name" value="5' to 3' exonuclease, C-terminal subdomain"/>
    <property type="match status" value="1"/>
</dbReference>
<feature type="region of interest" description="Domain III" evidence="6">
    <location>
        <begin position="185"/>
        <end position="270"/>
    </location>
</feature>
<evidence type="ECO:0000256" key="5">
    <source>
        <dbReference type="ARBA" id="ARBA00023204"/>
    </source>
</evidence>
<evidence type="ECO:0000256" key="6">
    <source>
        <dbReference type="HAMAP-Rule" id="MF_00031"/>
    </source>
</evidence>
<feature type="domain" description="Helix-hairpin-helix DNA-binding motif class 1" evidence="7">
    <location>
        <begin position="101"/>
        <end position="120"/>
    </location>
</feature>
<evidence type="ECO:0000259" key="7">
    <source>
        <dbReference type="SMART" id="SM00278"/>
    </source>
</evidence>
<organism evidence="8 9">
    <name type="scientific">Candidatus Haliotispira prima</name>
    <dbReference type="NCBI Taxonomy" id="3034016"/>
    <lineage>
        <taxon>Bacteria</taxon>
        <taxon>Pseudomonadati</taxon>
        <taxon>Spirochaetota</taxon>
        <taxon>Spirochaetia</taxon>
        <taxon>Spirochaetales</taxon>
        <taxon>Spirochaetaceae</taxon>
        <taxon>Candidatus Haliotispira</taxon>
    </lineage>
</organism>
<evidence type="ECO:0000256" key="1">
    <source>
        <dbReference type="ARBA" id="ARBA00022490"/>
    </source>
</evidence>
<accession>A0ABY8MJT8</accession>
<dbReference type="SUPFAM" id="SSF47781">
    <property type="entry name" value="RuvA domain 2-like"/>
    <property type="match status" value="1"/>
</dbReference>
<keyword evidence="9" id="KW-1185">Reference proteome</keyword>
<keyword evidence="8" id="KW-0378">Hydrolase</keyword>
<dbReference type="NCBIfam" id="TIGR00084">
    <property type="entry name" value="ruvA"/>
    <property type="match status" value="1"/>
</dbReference>